<dbReference type="AlphaFoldDB" id="A0A9P1M6R0"/>
<gene>
    <name evidence="2" type="ORF">C1SCF055_LOCUS45009</name>
</gene>
<dbReference type="EMBL" id="CAMXCT020006822">
    <property type="protein sequence ID" value="CAL1173980.1"/>
    <property type="molecule type" value="Genomic_DNA"/>
</dbReference>
<evidence type="ECO:0000313" key="2">
    <source>
        <dbReference type="EMBL" id="CAI4020605.1"/>
    </source>
</evidence>
<dbReference type="SUPFAM" id="SSF52047">
    <property type="entry name" value="RNI-like"/>
    <property type="match status" value="1"/>
</dbReference>
<keyword evidence="1" id="KW-0732">Signal</keyword>
<organism evidence="2">
    <name type="scientific">Cladocopium goreaui</name>
    <dbReference type="NCBI Taxonomy" id="2562237"/>
    <lineage>
        <taxon>Eukaryota</taxon>
        <taxon>Sar</taxon>
        <taxon>Alveolata</taxon>
        <taxon>Dinophyceae</taxon>
        <taxon>Suessiales</taxon>
        <taxon>Symbiodiniaceae</taxon>
        <taxon>Cladocopium</taxon>
    </lineage>
</organism>
<dbReference type="EMBL" id="CAMXCT010006822">
    <property type="protein sequence ID" value="CAI4020605.1"/>
    <property type="molecule type" value="Genomic_DNA"/>
</dbReference>
<reference evidence="3 4" key="2">
    <citation type="submission" date="2024-05" db="EMBL/GenBank/DDBJ databases">
        <authorList>
            <person name="Chen Y."/>
            <person name="Shah S."/>
            <person name="Dougan E. K."/>
            <person name="Thang M."/>
            <person name="Chan C."/>
        </authorList>
    </citation>
    <scope>NUCLEOTIDE SEQUENCE [LARGE SCALE GENOMIC DNA]</scope>
</reference>
<feature type="signal peptide" evidence="1">
    <location>
        <begin position="1"/>
        <end position="18"/>
    </location>
</feature>
<evidence type="ECO:0000313" key="4">
    <source>
        <dbReference type="Proteomes" id="UP001152797"/>
    </source>
</evidence>
<proteinExistence type="predicted"/>
<reference evidence="2" key="1">
    <citation type="submission" date="2022-10" db="EMBL/GenBank/DDBJ databases">
        <authorList>
            <person name="Chen Y."/>
            <person name="Dougan E. K."/>
            <person name="Chan C."/>
            <person name="Rhodes N."/>
            <person name="Thang M."/>
        </authorList>
    </citation>
    <scope>NUCLEOTIDE SEQUENCE</scope>
</reference>
<sequence>MWFPSMPMLLAPFSPLEAFGLWGQLCQSWRQRLWAENTRKEVLSHLNFGVLRLDHDKSISACAALAKYIPDTLHVLNLDFFRCHLGQAAVEQLASAIPPGLLHLQLGLTRSRVGGGGLRRLAEKLPSSLKSLWLDVGSCASGSQILPPFCRK</sequence>
<dbReference type="InterPro" id="IPR032675">
    <property type="entry name" value="LRR_dom_sf"/>
</dbReference>
<protein>
    <submittedName>
        <fullName evidence="2">Uncharacterized protein</fullName>
    </submittedName>
</protein>
<comment type="caution">
    <text evidence="2">The sequence shown here is derived from an EMBL/GenBank/DDBJ whole genome shotgun (WGS) entry which is preliminary data.</text>
</comment>
<dbReference type="Proteomes" id="UP001152797">
    <property type="component" value="Unassembled WGS sequence"/>
</dbReference>
<dbReference type="Gene3D" id="3.80.10.10">
    <property type="entry name" value="Ribonuclease Inhibitor"/>
    <property type="match status" value="1"/>
</dbReference>
<evidence type="ECO:0000256" key="1">
    <source>
        <dbReference type="SAM" id="SignalP"/>
    </source>
</evidence>
<evidence type="ECO:0000313" key="3">
    <source>
        <dbReference type="EMBL" id="CAL4807917.1"/>
    </source>
</evidence>
<accession>A0A9P1M6R0</accession>
<keyword evidence="4" id="KW-1185">Reference proteome</keyword>
<feature type="chain" id="PRO_5043273300" evidence="1">
    <location>
        <begin position="19"/>
        <end position="152"/>
    </location>
</feature>
<name>A0A9P1M6R0_9DINO</name>
<dbReference type="EMBL" id="CAMXCT030006822">
    <property type="protein sequence ID" value="CAL4807917.1"/>
    <property type="molecule type" value="Genomic_DNA"/>
</dbReference>